<dbReference type="SMART" id="SM00119">
    <property type="entry name" value="HECTc"/>
    <property type="match status" value="1"/>
</dbReference>
<dbReference type="Pfam" id="PF00632">
    <property type="entry name" value="HECT"/>
    <property type="match status" value="1"/>
</dbReference>
<feature type="active site" description="Glycyl thioester intermediate" evidence="5">
    <location>
        <position position="971"/>
    </location>
</feature>
<dbReference type="EC" id="2.3.2.26" evidence="2"/>
<dbReference type="InterPro" id="IPR000569">
    <property type="entry name" value="HECT_dom"/>
</dbReference>
<evidence type="ECO:0000256" key="2">
    <source>
        <dbReference type="ARBA" id="ARBA00012485"/>
    </source>
</evidence>
<evidence type="ECO:0000313" key="7">
    <source>
        <dbReference type="EMBL" id="KAG0687547.1"/>
    </source>
</evidence>
<comment type="catalytic activity">
    <reaction evidence="1">
        <text>S-ubiquitinyl-[E2 ubiquitin-conjugating enzyme]-L-cysteine + [acceptor protein]-L-lysine = [E2 ubiquitin-conjugating enzyme]-L-cysteine + N(6)-ubiquitinyl-[acceptor protein]-L-lysine.</text>
        <dbReference type="EC" id="2.3.2.26"/>
    </reaction>
</comment>
<dbReference type="PANTHER" id="PTHR45700:SF2">
    <property type="entry name" value="UBIQUITIN-PROTEIN LIGASE E3C"/>
    <property type="match status" value="1"/>
</dbReference>
<dbReference type="InterPro" id="IPR044611">
    <property type="entry name" value="E3A/B/C-like"/>
</dbReference>
<dbReference type="AlphaFoldDB" id="A0A9P6WK23"/>
<evidence type="ECO:0000256" key="1">
    <source>
        <dbReference type="ARBA" id="ARBA00000885"/>
    </source>
</evidence>
<dbReference type="Gene3D" id="3.30.2160.10">
    <property type="entry name" value="Hect, E3 ligase catalytic domain"/>
    <property type="match status" value="1"/>
</dbReference>
<evidence type="ECO:0000256" key="3">
    <source>
        <dbReference type="ARBA" id="ARBA00022679"/>
    </source>
</evidence>
<gene>
    <name evidence="7" type="ORF">C6P40_002198</name>
</gene>
<dbReference type="PANTHER" id="PTHR45700">
    <property type="entry name" value="UBIQUITIN-PROTEIN LIGASE E3C"/>
    <property type="match status" value="1"/>
</dbReference>
<dbReference type="EMBL" id="PUHW01000246">
    <property type="protein sequence ID" value="KAG0687547.1"/>
    <property type="molecule type" value="Genomic_DNA"/>
</dbReference>
<organism evidence="7 8">
    <name type="scientific">Pichia californica</name>
    <dbReference type="NCBI Taxonomy" id="460514"/>
    <lineage>
        <taxon>Eukaryota</taxon>
        <taxon>Fungi</taxon>
        <taxon>Dikarya</taxon>
        <taxon>Ascomycota</taxon>
        <taxon>Saccharomycotina</taxon>
        <taxon>Pichiomycetes</taxon>
        <taxon>Pichiales</taxon>
        <taxon>Pichiaceae</taxon>
        <taxon>Pichia</taxon>
    </lineage>
</organism>
<dbReference type="InterPro" id="IPR035983">
    <property type="entry name" value="Hect_E3_ubiquitin_ligase"/>
</dbReference>
<dbReference type="GO" id="GO:0006511">
    <property type="term" value="P:ubiquitin-dependent protein catabolic process"/>
    <property type="evidence" value="ECO:0007669"/>
    <property type="project" value="TreeGrafter"/>
</dbReference>
<dbReference type="Gene3D" id="3.30.2410.10">
    <property type="entry name" value="Hect, E3 ligase catalytic domain"/>
    <property type="match status" value="1"/>
</dbReference>
<reference evidence="7" key="1">
    <citation type="submission" date="2020-11" db="EMBL/GenBank/DDBJ databases">
        <title>Kefir isolates.</title>
        <authorList>
            <person name="Marcisauskas S."/>
            <person name="Kim Y."/>
            <person name="Blasche S."/>
        </authorList>
    </citation>
    <scope>NUCLEOTIDE SEQUENCE</scope>
    <source>
        <strain evidence="7">Olga-1</strain>
    </source>
</reference>
<proteinExistence type="predicted"/>
<dbReference type="PROSITE" id="PS50237">
    <property type="entry name" value="HECT"/>
    <property type="match status" value="1"/>
</dbReference>
<evidence type="ECO:0000256" key="5">
    <source>
        <dbReference type="PROSITE-ProRule" id="PRU00104"/>
    </source>
</evidence>
<evidence type="ECO:0000313" key="8">
    <source>
        <dbReference type="Proteomes" id="UP000697127"/>
    </source>
</evidence>
<dbReference type="Proteomes" id="UP000697127">
    <property type="component" value="Unassembled WGS sequence"/>
</dbReference>
<keyword evidence="8" id="KW-1185">Reference proteome</keyword>
<name>A0A9P6WK23_9ASCO</name>
<evidence type="ECO:0000259" key="6">
    <source>
        <dbReference type="PROSITE" id="PS50237"/>
    </source>
</evidence>
<sequence>MFLKSAQLDREKRELERKRNNSAIILQSACRKYIELLKWRINLSQNWNGLSIAQFKYFFPYLVTTQDIQQSLNQLVKINNNLPEFSIIELKNIEDVLIESFILLLPKNNDQNRNLQLHILQLLDECFTLDKSREIKSPCVDEFISSLLSLYASGELFVLKYLLKLSQKISSENLIELFINPNIDIIKDSISNQLIPEFVIFEFNIYFEIFSHLKDDPKYFESMSNMSKILFLSHISISINTFELKPYRKLSYEIIIPVIQALLNSISQKIIVVEDENLELNVEDDINGFKVKKDIFNSIKPLFQIFDSYSLSTDMKIGYISSLLHFILFINGDQANSLKLNLDINWIFKENNSELVLKCFTNISSATIYQNCLSNKKITEDLSHLFSRNNDRKWWDSLIVFQEFLSSIISITTDDSFFKTIIISKSDLINFIKFLKHFVVETLLRYRDINKENDYNFLLFLEPFKNLLSLLHMLFMKNLKLNLLDQNFWILTDYYLELKSIASAIPLLEKIHSDNFYLKDSNNLDFLQSSKIIQLFKNNVPKRVVDLLYILTYVPFMIPFEKRAEIFHYFIEFDKQNNNVNEWFPTKVEGVVARDNVLFDSYKSFGNLTGTEFKRQFSVQFVNKFGEKEAGIDGGGLTKELLTTLVSSTFIPSEENRKNNSGLQIFKVGEDYKLYCNPEFYFKVQYERSHPNEIIHYACSNEEYLKISRFLGMVIGKCLYDNVLLDISFTSFFLNTCAKMGSQFFKNLIGDTVNVVGHSNSFDELKNLDIDLFKSLNYILLQTDEEKFENMSLLFTVNDIFYDANGESYNVEVPLVPLQRKSDGSSLEPVPVTVKNKMQFVRLMTNFKLSKQSDLVMKYFVEGLFQVIKPYWLLLFNPYELQTLLSGDDDAIDINDLKENVVYGGFLDTDETIIDLFDLLKEFNKEDRGKFIKFVTSSSKQPLLGFKELNPKFGIRNSGSDRSRLPTASTCMNLLKIPDYRDKKLLKKKLLYSINSDAGFDLS</sequence>
<evidence type="ECO:0000256" key="4">
    <source>
        <dbReference type="ARBA" id="ARBA00022786"/>
    </source>
</evidence>
<accession>A0A9P6WK23</accession>
<dbReference type="GO" id="GO:0000209">
    <property type="term" value="P:protein polyubiquitination"/>
    <property type="evidence" value="ECO:0007669"/>
    <property type="project" value="InterPro"/>
</dbReference>
<comment type="caution">
    <text evidence="7">The sequence shown here is derived from an EMBL/GenBank/DDBJ whole genome shotgun (WGS) entry which is preliminary data.</text>
</comment>
<dbReference type="FunFam" id="3.30.2410.10:FF:000011">
    <property type="entry name" value="Putative Ubiquitin-protein ligase E3C"/>
    <property type="match status" value="1"/>
</dbReference>
<dbReference type="Gene3D" id="3.90.1750.10">
    <property type="entry name" value="Hect, E3 ligase catalytic domains"/>
    <property type="match status" value="1"/>
</dbReference>
<dbReference type="GO" id="GO:0061630">
    <property type="term" value="F:ubiquitin protein ligase activity"/>
    <property type="evidence" value="ECO:0007669"/>
    <property type="project" value="UniProtKB-EC"/>
</dbReference>
<keyword evidence="3" id="KW-0808">Transferase</keyword>
<protein>
    <recommendedName>
        <fullName evidence="2">HECT-type E3 ubiquitin transferase</fullName>
        <ecNumber evidence="2">2.3.2.26</ecNumber>
    </recommendedName>
</protein>
<dbReference type="SUPFAM" id="SSF56204">
    <property type="entry name" value="Hect, E3 ligase catalytic domain"/>
    <property type="match status" value="1"/>
</dbReference>
<keyword evidence="4 5" id="KW-0833">Ubl conjugation pathway</keyword>
<feature type="domain" description="HECT" evidence="6">
    <location>
        <begin position="609"/>
        <end position="1003"/>
    </location>
</feature>